<accession>A0ABN9PKR4</accession>
<gene>
    <name evidence="1" type="ORF">PCOR1329_LOCUS3864</name>
</gene>
<dbReference type="Proteomes" id="UP001189429">
    <property type="component" value="Unassembled WGS sequence"/>
</dbReference>
<reference evidence="1" key="1">
    <citation type="submission" date="2023-10" db="EMBL/GenBank/DDBJ databases">
        <authorList>
            <person name="Chen Y."/>
            <person name="Shah S."/>
            <person name="Dougan E. K."/>
            <person name="Thang M."/>
            <person name="Chan C."/>
        </authorList>
    </citation>
    <scope>NUCLEOTIDE SEQUENCE [LARGE SCALE GENOMIC DNA]</scope>
</reference>
<organism evidence="1 2">
    <name type="scientific">Prorocentrum cordatum</name>
    <dbReference type="NCBI Taxonomy" id="2364126"/>
    <lineage>
        <taxon>Eukaryota</taxon>
        <taxon>Sar</taxon>
        <taxon>Alveolata</taxon>
        <taxon>Dinophyceae</taxon>
        <taxon>Prorocentrales</taxon>
        <taxon>Prorocentraceae</taxon>
        <taxon>Prorocentrum</taxon>
    </lineage>
</organism>
<dbReference type="SUPFAM" id="SSF51735">
    <property type="entry name" value="NAD(P)-binding Rossmann-fold domains"/>
    <property type="match status" value="1"/>
</dbReference>
<dbReference type="Gene3D" id="3.40.50.720">
    <property type="entry name" value="NAD(P)-binding Rossmann-like Domain"/>
    <property type="match status" value="1"/>
</dbReference>
<dbReference type="EMBL" id="CAUYUJ010001002">
    <property type="protein sequence ID" value="CAK0793620.1"/>
    <property type="molecule type" value="Genomic_DNA"/>
</dbReference>
<dbReference type="InterPro" id="IPR036291">
    <property type="entry name" value="NAD(P)-bd_dom_sf"/>
</dbReference>
<feature type="non-terminal residue" evidence="1">
    <location>
        <position position="1"/>
    </location>
</feature>
<name>A0ABN9PKR4_9DINO</name>
<comment type="caution">
    <text evidence="1">The sequence shown here is derived from an EMBL/GenBank/DDBJ whole genome shotgun (WGS) entry which is preliminary data.</text>
</comment>
<protein>
    <recommendedName>
        <fullName evidence="3">Alcohol-forming fatty acyl-CoA reductase</fullName>
    </recommendedName>
</protein>
<sequence>PEALSARGRGAVGPSSVRTKARGEALAVAAGRLGRGSLPAVVVLRPGHIYDDTRAGDPLVPLLRRTPPLRLGTGEARMSMVSVPRLVDAMLAAARGAEALRGRSLALRELDANFQQFYQERLLGRRLVGPVVPAWALLLAARAADAWCSAGGRLWRSRLCGACRRRAGGPGAARAAGWGLVAACLFERDPLRCFTEDGMRQMLLHLSLDDSATPRDLRA</sequence>
<evidence type="ECO:0000313" key="1">
    <source>
        <dbReference type="EMBL" id="CAK0793620.1"/>
    </source>
</evidence>
<evidence type="ECO:0000313" key="2">
    <source>
        <dbReference type="Proteomes" id="UP001189429"/>
    </source>
</evidence>
<evidence type="ECO:0008006" key="3">
    <source>
        <dbReference type="Google" id="ProtNLM"/>
    </source>
</evidence>
<keyword evidence="2" id="KW-1185">Reference proteome</keyword>
<proteinExistence type="predicted"/>